<name>A0ABR6BJQ6_9PSEU</name>
<dbReference type="EMBL" id="JACJID010000003">
    <property type="protein sequence ID" value="MBA8926814.1"/>
    <property type="molecule type" value="Genomic_DNA"/>
</dbReference>
<sequence>MLPGLTPGDQLPRREVHARYGGRQQGGIGPSTRTNVVLFFTDPAKGHRHGYYDGWATDGLFHYVGEGQHGDQQLTQGNKAILNHRAEGRTLEGFRSQGTTATYLGEFELVGHYFTDAHETGDPTTLRQVVVFKLRPLTTITVDLPNLPISPPAQPQVEVVPVEEQHTERAFVSPDREPYELERREAALVHRYRQHLQHQGHIVNRLRVIPPGETQPLYSDLWDETTAELIEAKGTVTRDSLRTALGQLLDYGRFAGATTLGVLVPSRPRPDLVSYLHHAGVHVIYPHQHDWIREAAPASATRNGLQHHNAH</sequence>
<evidence type="ECO:0000313" key="3">
    <source>
        <dbReference type="Proteomes" id="UP000517916"/>
    </source>
</evidence>
<comment type="caution">
    <text evidence="2">The sequence shown here is derived from an EMBL/GenBank/DDBJ whole genome shotgun (WGS) entry which is preliminary data.</text>
</comment>
<dbReference type="Pfam" id="PF26348">
    <property type="entry name" value="SRA_ScoMcrA"/>
    <property type="match status" value="1"/>
</dbReference>
<accession>A0ABR6BJQ6</accession>
<organism evidence="2 3">
    <name type="scientific">Kutzneria viridogrisea</name>
    <dbReference type="NCBI Taxonomy" id="47990"/>
    <lineage>
        <taxon>Bacteria</taxon>
        <taxon>Bacillati</taxon>
        <taxon>Actinomycetota</taxon>
        <taxon>Actinomycetes</taxon>
        <taxon>Pseudonocardiales</taxon>
        <taxon>Pseudonocardiaceae</taxon>
        <taxon>Kutzneria</taxon>
    </lineage>
</organism>
<protein>
    <recommendedName>
        <fullName evidence="1">ScoMcrA-like SRA domain-containing protein</fullName>
    </recommendedName>
</protein>
<gene>
    <name evidence="2" type="ORF">BC739_004020</name>
</gene>
<evidence type="ECO:0000313" key="2">
    <source>
        <dbReference type="EMBL" id="MBA8926814.1"/>
    </source>
</evidence>
<dbReference type="Proteomes" id="UP000517916">
    <property type="component" value="Unassembled WGS sequence"/>
</dbReference>
<proteinExistence type="predicted"/>
<dbReference type="RefSeq" id="WP_182838026.1">
    <property type="nucleotide sequence ID" value="NZ_BAAABQ010000091.1"/>
</dbReference>
<evidence type="ECO:0000259" key="1">
    <source>
        <dbReference type="Pfam" id="PF26348"/>
    </source>
</evidence>
<keyword evidence="3" id="KW-1185">Reference proteome</keyword>
<feature type="domain" description="ScoMcrA-like SRA" evidence="1">
    <location>
        <begin position="8"/>
        <end position="141"/>
    </location>
</feature>
<reference evidence="2 3" key="1">
    <citation type="submission" date="2020-08" db="EMBL/GenBank/DDBJ databases">
        <title>Genomic Encyclopedia of Archaeal and Bacterial Type Strains, Phase II (KMG-II): from individual species to whole genera.</title>
        <authorList>
            <person name="Goeker M."/>
        </authorList>
    </citation>
    <scope>NUCLEOTIDE SEQUENCE [LARGE SCALE GENOMIC DNA]</scope>
    <source>
        <strain evidence="2 3">DSM 43850</strain>
    </source>
</reference>
<dbReference type="InterPro" id="IPR058712">
    <property type="entry name" value="SRA_ScoMcrA"/>
</dbReference>